<evidence type="ECO:0000259" key="11">
    <source>
        <dbReference type="Pfam" id="PF00723"/>
    </source>
</evidence>
<evidence type="ECO:0000256" key="3">
    <source>
        <dbReference type="ARBA" id="ARBA00012593"/>
    </source>
</evidence>
<comment type="caution">
    <text evidence="12">The sequence shown here is derived from an EMBL/GenBank/DDBJ whole genome shotgun (WGS) entry which is preliminary data.</text>
</comment>
<dbReference type="OMA" id="MAPRFWT"/>
<comment type="similarity">
    <text evidence="2">Belongs to the glycosyl hydrolase 15 family.</text>
</comment>
<evidence type="ECO:0000256" key="4">
    <source>
        <dbReference type="ARBA" id="ARBA00022801"/>
    </source>
</evidence>
<evidence type="ECO:0000256" key="6">
    <source>
        <dbReference type="ARBA" id="ARBA00023295"/>
    </source>
</evidence>
<dbReference type="InterPro" id="IPR011613">
    <property type="entry name" value="GH15-like"/>
</dbReference>
<accession>A0A1Y2FDI8</accession>
<dbReference type="InterPro" id="IPR000165">
    <property type="entry name" value="Glucoamylase"/>
</dbReference>
<keyword evidence="4" id="KW-0378">Hydrolase</keyword>
<dbReference type="PANTHER" id="PTHR31616">
    <property type="entry name" value="TREHALASE"/>
    <property type="match status" value="1"/>
</dbReference>
<feature type="chain" id="PRO_5012417919" description="glucan 1,4-alpha-glucosidase" evidence="10">
    <location>
        <begin position="16"/>
        <end position="526"/>
    </location>
</feature>
<evidence type="ECO:0000313" key="13">
    <source>
        <dbReference type="Proteomes" id="UP000193685"/>
    </source>
</evidence>
<dbReference type="EMBL" id="MCFI01000010">
    <property type="protein sequence ID" value="ORY81990.1"/>
    <property type="molecule type" value="Genomic_DNA"/>
</dbReference>
<dbReference type="Gene3D" id="1.50.10.10">
    <property type="match status" value="1"/>
</dbReference>
<dbReference type="InterPro" id="IPR012341">
    <property type="entry name" value="6hp_glycosidase-like_sf"/>
</dbReference>
<reference evidence="12 13" key="1">
    <citation type="submission" date="2016-07" db="EMBL/GenBank/DDBJ databases">
        <title>Pervasive Adenine N6-methylation of Active Genes in Fungi.</title>
        <authorList>
            <consortium name="DOE Joint Genome Institute"/>
            <person name="Mondo S.J."/>
            <person name="Dannebaum R.O."/>
            <person name="Kuo R.C."/>
            <person name="Labutti K."/>
            <person name="Haridas S."/>
            <person name="Kuo A."/>
            <person name="Salamov A."/>
            <person name="Ahrendt S.R."/>
            <person name="Lipzen A."/>
            <person name="Sullivan W."/>
            <person name="Andreopoulos W.B."/>
            <person name="Clum A."/>
            <person name="Lindquist E."/>
            <person name="Daum C."/>
            <person name="Ramamoorthy G.K."/>
            <person name="Gryganskyi A."/>
            <person name="Culley D."/>
            <person name="Magnuson J.K."/>
            <person name="James T.Y."/>
            <person name="O'Malley M.A."/>
            <person name="Stajich J.E."/>
            <person name="Spatafora J.W."/>
            <person name="Visel A."/>
            <person name="Grigoriev I.V."/>
        </authorList>
    </citation>
    <scope>NUCLEOTIDE SEQUENCE [LARGE SCALE GENOMIC DNA]</scope>
    <source>
        <strain evidence="12 13">12-1054</strain>
    </source>
</reference>
<dbReference type="GeneID" id="63785969"/>
<dbReference type="Pfam" id="PF00723">
    <property type="entry name" value="Glyco_hydro_15"/>
    <property type="match status" value="1"/>
</dbReference>
<dbReference type="SUPFAM" id="SSF48208">
    <property type="entry name" value="Six-hairpin glycosidases"/>
    <property type="match status" value="1"/>
</dbReference>
<keyword evidence="10" id="KW-0732">Signal</keyword>
<evidence type="ECO:0000256" key="10">
    <source>
        <dbReference type="SAM" id="SignalP"/>
    </source>
</evidence>
<dbReference type="EC" id="3.2.1.3" evidence="3"/>
<protein>
    <recommendedName>
        <fullName evidence="3">glucan 1,4-alpha-glucosidase</fullName>
        <ecNumber evidence="3">3.2.1.3</ecNumber>
    </recommendedName>
    <alternativeName>
        <fullName evidence="9">1,4-alpha-D-glucan glucohydrolase</fullName>
    </alternativeName>
    <alternativeName>
        <fullName evidence="8">Glucan 1,4-alpha-glucosidase</fullName>
    </alternativeName>
</protein>
<sequence>MLPLFLAGLLGLVAAAPQDLSLNDYVTAQTNAALSGIAKNSVDFPGVIAASLARDTARPGESGGQNYYYQWTRDSALTMRTIINQYASGDKSLDAFIRQYIKNEYDLQRLVTLSGNFSTGGLAEPKYYMNGTAFNDPWGRPQRDGPALRAIAILGYLSTQTDAAYIKNVLDTVVKPDLDYVAANWKAPGFDLWEERNGTHFFTAMVQARALADGASVFKSEYYAAQEVQLGSYLDTFWNSSSTGTFMSMLNSTKPTGTDCGNLLGAIHGSHRYRPSNDKVLASTATLIDEMTGLYNISGSTPLIGRYPSDVYDGIQSSQGNPWFLCMSAVAETLYLAATELKQANAAVQVNDINRNFYKKLNISASVSASDLPSLTAAFGRYADRFLALQQRYVGANFSMSEQINRTTGIQQGARDLTWSYAAFVSAARARAGQLSYSFAVGVPGNAVSNGRIGAGTADASTGLTLALASGVAANVTGGVIGAATGVPVAIANAAIGAVPASSMATGRLHASVLSSVAVLGLVLWL</sequence>
<feature type="signal peptide" evidence="10">
    <location>
        <begin position="1"/>
        <end position="15"/>
    </location>
</feature>
<evidence type="ECO:0000256" key="7">
    <source>
        <dbReference type="ARBA" id="ARBA00023326"/>
    </source>
</evidence>
<dbReference type="OrthoDB" id="6123450at2759"/>
<evidence type="ECO:0000256" key="1">
    <source>
        <dbReference type="ARBA" id="ARBA00001863"/>
    </source>
</evidence>
<dbReference type="GO" id="GO:0000272">
    <property type="term" value="P:polysaccharide catabolic process"/>
    <property type="evidence" value="ECO:0007669"/>
    <property type="project" value="UniProtKB-KW"/>
</dbReference>
<dbReference type="GO" id="GO:0000324">
    <property type="term" value="C:fungal-type vacuole"/>
    <property type="evidence" value="ECO:0007669"/>
    <property type="project" value="TreeGrafter"/>
</dbReference>
<keyword evidence="6 12" id="KW-0326">Glycosidase</keyword>
<dbReference type="Proteomes" id="UP000193685">
    <property type="component" value="Unassembled WGS sequence"/>
</dbReference>
<organism evidence="12 13">
    <name type="scientific">Protomyces lactucae-debilis</name>
    <dbReference type="NCBI Taxonomy" id="2754530"/>
    <lineage>
        <taxon>Eukaryota</taxon>
        <taxon>Fungi</taxon>
        <taxon>Dikarya</taxon>
        <taxon>Ascomycota</taxon>
        <taxon>Taphrinomycotina</taxon>
        <taxon>Taphrinomycetes</taxon>
        <taxon>Taphrinales</taxon>
        <taxon>Protomycetaceae</taxon>
        <taxon>Protomyces</taxon>
    </lineage>
</organism>
<dbReference type="AlphaFoldDB" id="A0A1Y2FDI8"/>
<evidence type="ECO:0000256" key="5">
    <source>
        <dbReference type="ARBA" id="ARBA00023277"/>
    </source>
</evidence>
<dbReference type="STRING" id="56484.A0A1Y2FDI8"/>
<dbReference type="PANTHER" id="PTHR31616:SF9">
    <property type="entry name" value="GLUCOAMYLASE, INTRACELLULAR SPORULATION-SPECIFIC"/>
    <property type="match status" value="1"/>
</dbReference>
<keyword evidence="13" id="KW-1185">Reference proteome</keyword>
<dbReference type="PRINTS" id="PR00736">
    <property type="entry name" value="GLHYDRLASE15"/>
</dbReference>
<evidence type="ECO:0000256" key="2">
    <source>
        <dbReference type="ARBA" id="ARBA00006188"/>
    </source>
</evidence>
<keyword evidence="5" id="KW-0119">Carbohydrate metabolism</keyword>
<evidence type="ECO:0000313" key="12">
    <source>
        <dbReference type="EMBL" id="ORY81990.1"/>
    </source>
</evidence>
<comment type="catalytic activity">
    <reaction evidence="1">
        <text>Hydrolysis of terminal (1-&gt;4)-linked alpha-D-glucose residues successively from non-reducing ends of the chains with release of beta-D-glucose.</text>
        <dbReference type="EC" id="3.2.1.3"/>
    </reaction>
</comment>
<name>A0A1Y2FDI8_PROLT</name>
<dbReference type="InterPro" id="IPR008928">
    <property type="entry name" value="6-hairpin_glycosidase_sf"/>
</dbReference>
<dbReference type="GO" id="GO:0004339">
    <property type="term" value="F:glucan 1,4-alpha-glucosidase activity"/>
    <property type="evidence" value="ECO:0007669"/>
    <property type="project" value="UniProtKB-EC"/>
</dbReference>
<evidence type="ECO:0000256" key="8">
    <source>
        <dbReference type="ARBA" id="ARBA00033442"/>
    </source>
</evidence>
<feature type="domain" description="GH15-like" evidence="11">
    <location>
        <begin position="45"/>
        <end position="428"/>
    </location>
</feature>
<proteinExistence type="inferred from homology"/>
<evidence type="ECO:0000256" key="9">
    <source>
        <dbReference type="ARBA" id="ARBA00033473"/>
    </source>
</evidence>
<dbReference type="RefSeq" id="XP_040725124.1">
    <property type="nucleotide sequence ID" value="XM_040869370.1"/>
</dbReference>
<gene>
    <name evidence="12" type="ORF">BCR37DRAFT_379902</name>
</gene>
<keyword evidence="7" id="KW-0624">Polysaccharide degradation</keyword>